<protein>
    <recommendedName>
        <fullName evidence="7">Ribosomal RNA small subunit methyltransferase A</fullName>
        <ecNumber evidence="7">2.1.1.182</ecNumber>
    </recommendedName>
    <alternativeName>
        <fullName evidence="7">16S rRNA (adenine(1518)-N(6)/adenine(1519)-N(6))-dimethyltransferase</fullName>
    </alternativeName>
    <alternativeName>
        <fullName evidence="7">16S rRNA dimethyladenosine transferase</fullName>
    </alternativeName>
    <alternativeName>
        <fullName evidence="7">16S rRNA dimethylase</fullName>
    </alternativeName>
    <alternativeName>
        <fullName evidence="7">S-adenosylmethionine-6-N', N'-adenosyl(rRNA) dimethyltransferase</fullName>
    </alternativeName>
</protein>
<proteinExistence type="inferred from homology"/>
<dbReference type="PROSITE" id="PS01131">
    <property type="entry name" value="RRNA_A_DIMETH"/>
    <property type="match status" value="1"/>
</dbReference>
<evidence type="ECO:0000256" key="3">
    <source>
        <dbReference type="ARBA" id="ARBA00022603"/>
    </source>
</evidence>
<evidence type="ECO:0000256" key="1">
    <source>
        <dbReference type="ARBA" id="ARBA00022490"/>
    </source>
</evidence>
<comment type="function">
    <text evidence="7">Specifically dimethylates two adjacent adenosines (A1518 and A1519) in the loop of a conserved hairpin near the 3'-end of 16S rRNA in the 30S particle. May play a critical role in biogenesis of 30S subunits.</text>
</comment>
<dbReference type="Proteomes" id="UP000294404">
    <property type="component" value="Chromosome"/>
</dbReference>
<keyword evidence="5 7" id="KW-0949">S-adenosyl-L-methionine</keyword>
<evidence type="ECO:0000259" key="9">
    <source>
        <dbReference type="SMART" id="SM00650"/>
    </source>
</evidence>
<comment type="catalytic activity">
    <reaction evidence="7">
        <text>adenosine(1518)/adenosine(1519) in 16S rRNA + 4 S-adenosyl-L-methionine = N(6)-dimethyladenosine(1518)/N(6)-dimethyladenosine(1519) in 16S rRNA + 4 S-adenosyl-L-homocysteine + 4 H(+)</text>
        <dbReference type="Rhea" id="RHEA:19609"/>
        <dbReference type="Rhea" id="RHEA-COMP:10232"/>
        <dbReference type="Rhea" id="RHEA-COMP:10233"/>
        <dbReference type="ChEBI" id="CHEBI:15378"/>
        <dbReference type="ChEBI" id="CHEBI:57856"/>
        <dbReference type="ChEBI" id="CHEBI:59789"/>
        <dbReference type="ChEBI" id="CHEBI:74411"/>
        <dbReference type="ChEBI" id="CHEBI:74493"/>
        <dbReference type="EC" id="2.1.1.182"/>
    </reaction>
</comment>
<evidence type="ECO:0000256" key="7">
    <source>
        <dbReference type="HAMAP-Rule" id="MF_00607"/>
    </source>
</evidence>
<dbReference type="HAMAP" id="MF_00607">
    <property type="entry name" value="16SrRNA_methyltr_A"/>
    <property type="match status" value="1"/>
</dbReference>
<feature type="binding site" evidence="7 8">
    <location>
        <position position="20"/>
    </location>
    <ligand>
        <name>S-adenosyl-L-methionine</name>
        <dbReference type="ChEBI" id="CHEBI:59789"/>
    </ligand>
</feature>
<feature type="binding site" evidence="7 8">
    <location>
        <position position="90"/>
    </location>
    <ligand>
        <name>S-adenosyl-L-methionine</name>
        <dbReference type="ChEBI" id="CHEBI:59789"/>
    </ligand>
</feature>
<keyword evidence="2 7" id="KW-0698">rRNA processing</keyword>
<keyword evidence="1 7" id="KW-0963">Cytoplasm</keyword>
<dbReference type="EMBL" id="LR217695">
    <property type="protein sequence ID" value="VFP78074.1"/>
    <property type="molecule type" value="Genomic_DNA"/>
</dbReference>
<dbReference type="EC" id="2.1.1.182" evidence="7"/>
<sequence>MNRFTYERHIPVKRFGQNFLKNKTIINTIIQKMHLKTIDSVIEIGPGLGALTFPICNIVEKITVLEIDENIIFLLLKSKYYKHVKMILTDVIKFDFHYFFSLNTSILYRLIGNLPYNIATCLLINLIQYNVYIFDMHFMFQKEVAHRLLAIPGNKKYGKLSVLAQYFYKIIPVLDVDRYNFFPAPKVDSVFLRFIPYNKFNQNKINRYFFALEQITRMAFQHRRKFLINNLSKLFSEKTLLKFNINPFLRAEDVSIHQYYLLAKNFLKLYV</sequence>
<dbReference type="InterPro" id="IPR020598">
    <property type="entry name" value="rRNA_Ade_methylase_Trfase_N"/>
</dbReference>
<organism evidence="10 11">
    <name type="scientific">Buchnera aphidicola</name>
    <name type="common">Cinara cuneomaculata</name>
    <dbReference type="NCBI Taxonomy" id="1660040"/>
    <lineage>
        <taxon>Bacteria</taxon>
        <taxon>Pseudomonadati</taxon>
        <taxon>Pseudomonadota</taxon>
        <taxon>Gammaproteobacteria</taxon>
        <taxon>Enterobacterales</taxon>
        <taxon>Erwiniaceae</taxon>
        <taxon>Buchnera</taxon>
    </lineage>
</organism>
<feature type="binding site" evidence="7 8">
    <location>
        <position position="66"/>
    </location>
    <ligand>
        <name>S-adenosyl-L-methionine</name>
        <dbReference type="ChEBI" id="CHEBI:59789"/>
    </ligand>
</feature>
<dbReference type="AlphaFoldDB" id="A0A451CXN0"/>
<dbReference type="PANTHER" id="PTHR11727:SF7">
    <property type="entry name" value="DIMETHYLADENOSINE TRANSFERASE-RELATED"/>
    <property type="match status" value="1"/>
</dbReference>
<dbReference type="PROSITE" id="PS51689">
    <property type="entry name" value="SAM_RNA_A_N6_MT"/>
    <property type="match status" value="1"/>
</dbReference>
<dbReference type="InterPro" id="IPR023165">
    <property type="entry name" value="rRNA_Ade_diMease-like_C"/>
</dbReference>
<keyword evidence="4 7" id="KW-0808">Transferase</keyword>
<dbReference type="Gene3D" id="3.40.50.150">
    <property type="entry name" value="Vaccinia Virus protein VP39"/>
    <property type="match status" value="1"/>
</dbReference>
<evidence type="ECO:0000256" key="2">
    <source>
        <dbReference type="ARBA" id="ARBA00022552"/>
    </source>
</evidence>
<dbReference type="GO" id="GO:0005829">
    <property type="term" value="C:cytosol"/>
    <property type="evidence" value="ECO:0007669"/>
    <property type="project" value="TreeGrafter"/>
</dbReference>
<evidence type="ECO:0000256" key="5">
    <source>
        <dbReference type="ARBA" id="ARBA00022691"/>
    </source>
</evidence>
<dbReference type="InterPro" id="IPR020596">
    <property type="entry name" value="rRNA_Ade_Mease_Trfase_CS"/>
</dbReference>
<reference evidence="10 11" key="1">
    <citation type="submission" date="2019-02" db="EMBL/GenBank/DDBJ databases">
        <authorList>
            <person name="Manzano-Marin A."/>
            <person name="Manzano-Marin A."/>
        </authorList>
    </citation>
    <scope>NUCLEOTIDE SEQUENCE [LARGE SCALE GENOMIC DNA]</scope>
    <source>
        <strain evidence="10 11">BuCicuneomaculata</strain>
    </source>
</reference>
<dbReference type="GO" id="GO:0052908">
    <property type="term" value="F:16S rRNA (adenine(1518)-N(6)/adenine(1519)-N(6))-dimethyltransferase activity"/>
    <property type="evidence" value="ECO:0007669"/>
    <property type="project" value="UniProtKB-EC"/>
</dbReference>
<dbReference type="InterPro" id="IPR011530">
    <property type="entry name" value="rRNA_adenine_dimethylase"/>
</dbReference>
<dbReference type="GO" id="GO:0003723">
    <property type="term" value="F:RNA binding"/>
    <property type="evidence" value="ECO:0007669"/>
    <property type="project" value="UniProtKB-UniRule"/>
</dbReference>
<dbReference type="SMART" id="SM00650">
    <property type="entry name" value="rADc"/>
    <property type="match status" value="1"/>
</dbReference>
<evidence type="ECO:0000313" key="11">
    <source>
        <dbReference type="Proteomes" id="UP000294404"/>
    </source>
</evidence>
<dbReference type="RefSeq" id="WP_154027186.1">
    <property type="nucleotide sequence ID" value="NZ_LR217695.1"/>
</dbReference>
<dbReference type="Gene3D" id="1.10.8.100">
    <property type="entry name" value="Ribosomal RNA adenine dimethylase-like, domain 2"/>
    <property type="match status" value="1"/>
</dbReference>
<dbReference type="SUPFAM" id="SSF53335">
    <property type="entry name" value="S-adenosyl-L-methionine-dependent methyltransferases"/>
    <property type="match status" value="1"/>
</dbReference>
<gene>
    <name evidence="7 10" type="primary">rsmA</name>
    <name evidence="7" type="synonym">ksgA</name>
    <name evidence="10" type="ORF">BUCICUMA2628_095</name>
</gene>
<feature type="binding site" evidence="7 8">
    <location>
        <position position="18"/>
    </location>
    <ligand>
        <name>S-adenosyl-L-methionine</name>
        <dbReference type="ChEBI" id="CHEBI:59789"/>
    </ligand>
</feature>
<feature type="binding site" evidence="7 8">
    <location>
        <position position="45"/>
    </location>
    <ligand>
        <name>S-adenosyl-L-methionine</name>
        <dbReference type="ChEBI" id="CHEBI:59789"/>
    </ligand>
</feature>
<comment type="subcellular location">
    <subcellularLocation>
        <location evidence="7">Cytoplasm</location>
    </subcellularLocation>
</comment>
<keyword evidence="3 7" id="KW-0489">Methyltransferase</keyword>
<evidence type="ECO:0000256" key="8">
    <source>
        <dbReference type="PROSITE-ProRule" id="PRU01026"/>
    </source>
</evidence>
<dbReference type="InterPro" id="IPR001737">
    <property type="entry name" value="KsgA/Erm"/>
</dbReference>
<keyword evidence="6 7" id="KW-0694">RNA-binding</keyword>
<dbReference type="OrthoDB" id="9814755at2"/>
<accession>A0A451CXN0</accession>
<feature type="binding site" evidence="7 8">
    <location>
        <position position="113"/>
    </location>
    <ligand>
        <name>S-adenosyl-L-methionine</name>
        <dbReference type="ChEBI" id="CHEBI:59789"/>
    </ligand>
</feature>
<evidence type="ECO:0000313" key="10">
    <source>
        <dbReference type="EMBL" id="VFP78074.1"/>
    </source>
</evidence>
<comment type="similarity">
    <text evidence="7">Belongs to the class I-like SAM-binding methyltransferase superfamily. rRNA adenine N(6)-methyltransferase family. RsmA subfamily.</text>
</comment>
<feature type="domain" description="Ribosomal RNA adenine methylase transferase N-terminal" evidence="9">
    <location>
        <begin position="25"/>
        <end position="198"/>
    </location>
</feature>
<dbReference type="NCBIfam" id="TIGR00755">
    <property type="entry name" value="ksgA"/>
    <property type="match status" value="1"/>
</dbReference>
<dbReference type="InterPro" id="IPR029063">
    <property type="entry name" value="SAM-dependent_MTases_sf"/>
</dbReference>
<name>A0A451CXN0_9GAMM</name>
<dbReference type="PANTHER" id="PTHR11727">
    <property type="entry name" value="DIMETHYLADENOSINE TRANSFERASE"/>
    <property type="match status" value="1"/>
</dbReference>
<dbReference type="Pfam" id="PF00398">
    <property type="entry name" value="RrnaAD"/>
    <property type="match status" value="1"/>
</dbReference>
<evidence type="ECO:0000256" key="6">
    <source>
        <dbReference type="ARBA" id="ARBA00022884"/>
    </source>
</evidence>
<evidence type="ECO:0000256" key="4">
    <source>
        <dbReference type="ARBA" id="ARBA00022679"/>
    </source>
</evidence>